<evidence type="ECO:0000313" key="4">
    <source>
        <dbReference type="EMBL" id="GIY35235.1"/>
    </source>
</evidence>
<dbReference type="EMBL" id="BPLR01009879">
    <property type="protein sequence ID" value="GIY35235.1"/>
    <property type="molecule type" value="Genomic_DNA"/>
</dbReference>
<evidence type="ECO:0000256" key="3">
    <source>
        <dbReference type="ARBA" id="ARBA00022917"/>
    </source>
</evidence>
<accession>A0AAV4SMC4</accession>
<dbReference type="PANTHER" id="PTHR13242:SF0">
    <property type="entry name" value="EUKARYOTIC TRANSLATION INITIATION FACTOR 3 SUBUNIT L"/>
    <property type="match status" value="1"/>
</dbReference>
<evidence type="ECO:0000256" key="1">
    <source>
        <dbReference type="ARBA" id="ARBA00022490"/>
    </source>
</evidence>
<keyword evidence="3" id="KW-0648">Protein biosynthesis</keyword>
<protein>
    <submittedName>
        <fullName evidence="4">Eukaryotic translation initiation factor 3 subunit L</fullName>
    </submittedName>
</protein>
<sequence length="110" mass="12558">MLNKRSAEEIDQLRQHPKVWNVHSVLNVLHSLVDKSNINRQLEVYTNGGDPDSVAGEFGRHPLYKMLGYFSLVGLLRLHSLLGDYYQAIKVLENIELNKKACIPVFQLAK</sequence>
<comment type="caution">
    <text evidence="4">The sequence shown here is derived from an EMBL/GenBank/DDBJ whole genome shotgun (WGS) entry which is preliminary data.</text>
</comment>
<evidence type="ECO:0000313" key="5">
    <source>
        <dbReference type="Proteomes" id="UP001054945"/>
    </source>
</evidence>
<gene>
    <name evidence="4" type="primary">EIF3L</name>
    <name evidence="4" type="ORF">CEXT_686591</name>
</gene>
<dbReference type="AlphaFoldDB" id="A0AAV4SMC4"/>
<dbReference type="PANTHER" id="PTHR13242">
    <property type="entry name" value="EUKARYOTIC TRANSLATION INITIATION FACTOR 3"/>
    <property type="match status" value="1"/>
</dbReference>
<keyword evidence="1" id="KW-0963">Cytoplasm</keyword>
<evidence type="ECO:0000256" key="2">
    <source>
        <dbReference type="ARBA" id="ARBA00022540"/>
    </source>
</evidence>
<organism evidence="4 5">
    <name type="scientific">Caerostris extrusa</name>
    <name type="common">Bark spider</name>
    <name type="synonym">Caerostris bankana</name>
    <dbReference type="NCBI Taxonomy" id="172846"/>
    <lineage>
        <taxon>Eukaryota</taxon>
        <taxon>Metazoa</taxon>
        <taxon>Ecdysozoa</taxon>
        <taxon>Arthropoda</taxon>
        <taxon>Chelicerata</taxon>
        <taxon>Arachnida</taxon>
        <taxon>Araneae</taxon>
        <taxon>Araneomorphae</taxon>
        <taxon>Entelegynae</taxon>
        <taxon>Araneoidea</taxon>
        <taxon>Araneidae</taxon>
        <taxon>Caerostris</taxon>
    </lineage>
</organism>
<dbReference type="Pfam" id="PF10255">
    <property type="entry name" value="Paf67"/>
    <property type="match status" value="1"/>
</dbReference>
<dbReference type="Proteomes" id="UP001054945">
    <property type="component" value="Unassembled WGS sequence"/>
</dbReference>
<dbReference type="GO" id="GO:0005852">
    <property type="term" value="C:eukaryotic translation initiation factor 3 complex"/>
    <property type="evidence" value="ECO:0007669"/>
    <property type="project" value="InterPro"/>
</dbReference>
<dbReference type="InterPro" id="IPR019382">
    <property type="entry name" value="eIF3l"/>
</dbReference>
<keyword evidence="2 4" id="KW-0396">Initiation factor</keyword>
<proteinExistence type="predicted"/>
<name>A0AAV4SMC4_CAEEX</name>
<reference evidence="4 5" key="1">
    <citation type="submission" date="2021-06" db="EMBL/GenBank/DDBJ databases">
        <title>Caerostris extrusa draft genome.</title>
        <authorList>
            <person name="Kono N."/>
            <person name="Arakawa K."/>
        </authorList>
    </citation>
    <scope>NUCLEOTIDE SEQUENCE [LARGE SCALE GENOMIC DNA]</scope>
</reference>
<keyword evidence="5" id="KW-1185">Reference proteome</keyword>
<dbReference type="GO" id="GO:0003743">
    <property type="term" value="F:translation initiation factor activity"/>
    <property type="evidence" value="ECO:0007669"/>
    <property type="project" value="UniProtKB-KW"/>
</dbReference>